<keyword evidence="2 5" id="KW-0238">DNA-binding</keyword>
<evidence type="ECO:0000256" key="1">
    <source>
        <dbReference type="ARBA" id="ARBA00023015"/>
    </source>
</evidence>
<evidence type="ECO:0000259" key="4">
    <source>
        <dbReference type="PROSITE" id="PS50943"/>
    </source>
</evidence>
<dbReference type="Pfam" id="PF01381">
    <property type="entry name" value="HTH_3"/>
    <property type="match status" value="1"/>
</dbReference>
<dbReference type="EMBL" id="AEQN01000012">
    <property type="protein sequence ID" value="EFV02153.1"/>
    <property type="molecule type" value="Genomic_DNA"/>
</dbReference>
<dbReference type="HOGENOM" id="CLU_066192_1_1_9"/>
<evidence type="ECO:0000256" key="3">
    <source>
        <dbReference type="ARBA" id="ARBA00023163"/>
    </source>
</evidence>
<dbReference type="Proteomes" id="UP000004754">
    <property type="component" value="Unassembled WGS sequence"/>
</dbReference>
<dbReference type="GO" id="GO:0003677">
    <property type="term" value="F:DNA binding"/>
    <property type="evidence" value="ECO:0007669"/>
    <property type="project" value="UniProtKB-KW"/>
</dbReference>
<dbReference type="STRING" id="887929.HMP0721_0749"/>
<feature type="domain" description="HTH cro/C1-type" evidence="4">
    <location>
        <begin position="14"/>
        <end position="68"/>
    </location>
</feature>
<dbReference type="eggNOG" id="COG1396">
    <property type="taxonomic scope" value="Bacteria"/>
</dbReference>
<dbReference type="RefSeq" id="WP_006598173.1">
    <property type="nucleotide sequence ID" value="NZ_GL622359.1"/>
</dbReference>
<keyword evidence="6" id="KW-1185">Reference proteome</keyword>
<proteinExistence type="predicted"/>
<dbReference type="CDD" id="cd06529">
    <property type="entry name" value="S24_LexA-like"/>
    <property type="match status" value="1"/>
</dbReference>
<dbReference type="CDD" id="cd00093">
    <property type="entry name" value="HTH_XRE"/>
    <property type="match status" value="1"/>
</dbReference>
<accession>E6MFG6</accession>
<dbReference type="SUPFAM" id="SSF47413">
    <property type="entry name" value="lambda repressor-like DNA-binding domains"/>
    <property type="match status" value="1"/>
</dbReference>
<reference evidence="5 6" key="1">
    <citation type="submission" date="2010-12" db="EMBL/GenBank/DDBJ databases">
        <authorList>
            <person name="Muzny D."/>
            <person name="Qin X."/>
            <person name="Deng J."/>
            <person name="Jiang H."/>
            <person name="Liu Y."/>
            <person name="Qu J."/>
            <person name="Song X.-Z."/>
            <person name="Zhang L."/>
            <person name="Thornton R."/>
            <person name="Coyle M."/>
            <person name="Francisco L."/>
            <person name="Jackson L."/>
            <person name="Javaid M."/>
            <person name="Korchina V."/>
            <person name="Kovar C."/>
            <person name="Mata R."/>
            <person name="Mathew T."/>
            <person name="Ngo R."/>
            <person name="Nguyen L."/>
            <person name="Nguyen N."/>
            <person name="Okwuonu G."/>
            <person name="Ongeri F."/>
            <person name="Pham C."/>
            <person name="Simmons D."/>
            <person name="Wilczek-Boney K."/>
            <person name="Hale W."/>
            <person name="Jakkamsetti A."/>
            <person name="Pham P."/>
            <person name="Ruth R."/>
            <person name="San Lucas F."/>
            <person name="Warren J."/>
            <person name="Zhang J."/>
            <person name="Zhao Z."/>
            <person name="Zhou C."/>
            <person name="Zhu D."/>
            <person name="Lee S."/>
            <person name="Bess C."/>
            <person name="Blankenburg K."/>
            <person name="Forbes L."/>
            <person name="Fu Q."/>
            <person name="Gubbala S."/>
            <person name="Hirani K."/>
            <person name="Jayaseelan J.C."/>
            <person name="Lara F."/>
            <person name="Munidasa M."/>
            <person name="Palculict T."/>
            <person name="Patil S."/>
            <person name="Pu L.-L."/>
            <person name="Saada N."/>
            <person name="Tang L."/>
            <person name="Weissenberger G."/>
            <person name="Zhu Y."/>
            <person name="Hemphill L."/>
            <person name="Shang Y."/>
            <person name="Youmans B."/>
            <person name="Ayvaz T."/>
            <person name="Ross M."/>
            <person name="Santibanez J."/>
            <person name="Aqrawi P."/>
            <person name="Gross S."/>
            <person name="Joshi V."/>
            <person name="Fowler G."/>
            <person name="Nazareth L."/>
            <person name="Reid J."/>
            <person name="Worley K."/>
            <person name="Petrosino J."/>
            <person name="Highlander S."/>
            <person name="Gibbs R."/>
        </authorList>
    </citation>
    <scope>NUCLEOTIDE SEQUENCE [LARGE SCALE GENOMIC DNA]</scope>
    <source>
        <strain evidence="5 6">ATCC 23263</strain>
    </source>
</reference>
<evidence type="ECO:0000313" key="6">
    <source>
        <dbReference type="Proteomes" id="UP000004754"/>
    </source>
</evidence>
<dbReference type="PANTHER" id="PTHR40661:SF3">
    <property type="entry name" value="FELS-1 PROPHAGE TRANSCRIPTIONAL REGULATOR"/>
    <property type="match status" value="1"/>
</dbReference>
<dbReference type="InterPro" id="IPR039418">
    <property type="entry name" value="LexA-like"/>
</dbReference>
<organism evidence="5 6">
    <name type="scientific">Pseudoramibacter alactolyticus ATCC 23263</name>
    <dbReference type="NCBI Taxonomy" id="887929"/>
    <lineage>
        <taxon>Bacteria</taxon>
        <taxon>Bacillati</taxon>
        <taxon>Bacillota</taxon>
        <taxon>Clostridia</taxon>
        <taxon>Eubacteriales</taxon>
        <taxon>Eubacteriaceae</taxon>
        <taxon>Pseudoramibacter</taxon>
    </lineage>
</organism>
<dbReference type="SUPFAM" id="SSF51306">
    <property type="entry name" value="LexA/Signal peptidase"/>
    <property type="match status" value="1"/>
</dbReference>
<evidence type="ECO:0000313" key="5">
    <source>
        <dbReference type="EMBL" id="EFV02153.1"/>
    </source>
</evidence>
<dbReference type="eggNOG" id="COG1974">
    <property type="taxonomic scope" value="Bacteria"/>
</dbReference>
<evidence type="ECO:0000256" key="2">
    <source>
        <dbReference type="ARBA" id="ARBA00023125"/>
    </source>
</evidence>
<dbReference type="InterPro" id="IPR010982">
    <property type="entry name" value="Lambda_DNA-bd_dom_sf"/>
</dbReference>
<dbReference type="InterPro" id="IPR001387">
    <property type="entry name" value="Cro/C1-type_HTH"/>
</dbReference>
<keyword evidence="3" id="KW-0804">Transcription</keyword>
<keyword evidence="1" id="KW-0805">Transcription regulation</keyword>
<dbReference type="OrthoDB" id="9802364at2"/>
<protein>
    <submittedName>
        <fullName evidence="5">DNA-binding helix-turn-helix protein</fullName>
    </submittedName>
</protein>
<dbReference type="Gene3D" id="1.10.260.40">
    <property type="entry name" value="lambda repressor-like DNA-binding domains"/>
    <property type="match status" value="1"/>
</dbReference>
<dbReference type="Gene3D" id="2.10.109.10">
    <property type="entry name" value="Umud Fragment, subunit A"/>
    <property type="match status" value="1"/>
</dbReference>
<dbReference type="Pfam" id="PF00717">
    <property type="entry name" value="Peptidase_S24"/>
    <property type="match status" value="1"/>
</dbReference>
<gene>
    <name evidence="5" type="ORF">HMP0721_0749</name>
</gene>
<comment type="caution">
    <text evidence="5">The sequence shown here is derived from an EMBL/GenBank/DDBJ whole genome shotgun (WGS) entry which is preliminary data.</text>
</comment>
<dbReference type="InterPro" id="IPR015927">
    <property type="entry name" value="Peptidase_S24_S26A/B/C"/>
</dbReference>
<dbReference type="SMART" id="SM00530">
    <property type="entry name" value="HTH_XRE"/>
    <property type="match status" value="1"/>
</dbReference>
<name>E6MFG6_9FIRM</name>
<dbReference type="InterPro" id="IPR036286">
    <property type="entry name" value="LexA/Signal_pep-like_sf"/>
</dbReference>
<sequence>MSNSIHKSIFGQRLKQLMKNFNETTYSLSEQFNLSPPSISRYTRGEMAPKMTTVYALADYFDVNPEWLMGKTVSMYESEILGDTHAAGHAFDISVFDEIRYDRPIFSNHKTADHLSIPIDKLTEWGPVFGYRIPDNAMQPAYTAGDLVVIRLNTELTSGATVALHVNKEPMIIRKIILMGNKLITQPFNADADAAVYDIRKHHVQTIGTIVYRRHVEEAYFSY</sequence>
<dbReference type="AlphaFoldDB" id="E6MFG6"/>
<dbReference type="PROSITE" id="PS50943">
    <property type="entry name" value="HTH_CROC1"/>
    <property type="match status" value="1"/>
</dbReference>
<dbReference type="PANTHER" id="PTHR40661">
    <property type="match status" value="1"/>
</dbReference>